<feature type="domain" description="HTH tetR-type" evidence="4">
    <location>
        <begin position="27"/>
        <end position="86"/>
    </location>
</feature>
<dbReference type="InterPro" id="IPR009057">
    <property type="entry name" value="Homeodomain-like_sf"/>
</dbReference>
<keyword evidence="1 2" id="KW-0238">DNA-binding</keyword>
<accession>A0A059FQ37</accession>
<dbReference type="GO" id="GO:0003677">
    <property type="term" value="F:DNA binding"/>
    <property type="evidence" value="ECO:0007669"/>
    <property type="project" value="UniProtKB-UniRule"/>
</dbReference>
<dbReference type="Gene3D" id="1.10.357.10">
    <property type="entry name" value="Tetracycline Repressor, domain 2"/>
    <property type="match status" value="1"/>
</dbReference>
<dbReference type="OrthoDB" id="8911656at2"/>
<evidence type="ECO:0000256" key="1">
    <source>
        <dbReference type="ARBA" id="ARBA00023125"/>
    </source>
</evidence>
<dbReference type="AlphaFoldDB" id="A0A059FQ37"/>
<evidence type="ECO:0000313" key="6">
    <source>
        <dbReference type="Proteomes" id="UP000025061"/>
    </source>
</evidence>
<dbReference type="PROSITE" id="PS50977">
    <property type="entry name" value="HTH_TETR_2"/>
    <property type="match status" value="1"/>
</dbReference>
<reference evidence="5 6" key="1">
    <citation type="submission" date="2013-04" db="EMBL/GenBank/DDBJ databases">
        <title>Hyphomonas hirschiana VP5 Genome Sequencing.</title>
        <authorList>
            <person name="Lai Q."/>
            <person name="Shao Z."/>
        </authorList>
    </citation>
    <scope>NUCLEOTIDE SEQUENCE [LARGE SCALE GENOMIC DNA]</scope>
    <source>
        <strain evidence="5 6">VP5</strain>
    </source>
</reference>
<sequence>MPDLLENTPDIGDTATETEDGRKRRSERSREQIIEAMFELVRGGELDPGAARIAEVANVSLRTVFRHFEEVDGLYLEMNRRVKAEVMPIVEAPFNADNWHDNVLELVGRRSEVFERIMLFRVCGSIRRYRSAFLMQGHQDFVALERSILDAVLPEEVRKNVVLEAAFDSVLGFDTWRRLRQDRGLTVEEARATMRKLVEALLASV</sequence>
<keyword evidence="6" id="KW-1185">Reference proteome</keyword>
<feature type="DNA-binding region" description="H-T-H motif" evidence="2">
    <location>
        <begin position="49"/>
        <end position="68"/>
    </location>
</feature>
<evidence type="ECO:0000313" key="5">
    <source>
        <dbReference type="EMBL" id="KCZ92543.1"/>
    </source>
</evidence>
<proteinExistence type="predicted"/>
<dbReference type="Proteomes" id="UP000025061">
    <property type="component" value="Unassembled WGS sequence"/>
</dbReference>
<evidence type="ECO:0000256" key="3">
    <source>
        <dbReference type="SAM" id="MobiDB-lite"/>
    </source>
</evidence>
<gene>
    <name evidence="5" type="ORF">HHI_11206</name>
</gene>
<comment type="caution">
    <text evidence="5">The sequence shown here is derived from an EMBL/GenBank/DDBJ whole genome shotgun (WGS) entry which is preliminary data.</text>
</comment>
<protein>
    <recommendedName>
        <fullName evidence="4">HTH tetR-type domain-containing protein</fullName>
    </recommendedName>
</protein>
<evidence type="ECO:0000256" key="2">
    <source>
        <dbReference type="PROSITE-ProRule" id="PRU00335"/>
    </source>
</evidence>
<dbReference type="RefSeq" id="WP_011646673.1">
    <property type="nucleotide sequence ID" value="NZ_ARYI01000009.1"/>
</dbReference>
<dbReference type="PATRIC" id="fig|1280951.3.peg.2258"/>
<feature type="region of interest" description="Disordered" evidence="3">
    <location>
        <begin position="1"/>
        <end position="28"/>
    </location>
</feature>
<dbReference type="InterPro" id="IPR001647">
    <property type="entry name" value="HTH_TetR"/>
</dbReference>
<evidence type="ECO:0000259" key="4">
    <source>
        <dbReference type="PROSITE" id="PS50977"/>
    </source>
</evidence>
<dbReference type="EMBL" id="ARYI01000009">
    <property type="protein sequence ID" value="KCZ92543.1"/>
    <property type="molecule type" value="Genomic_DNA"/>
</dbReference>
<dbReference type="SUPFAM" id="SSF46689">
    <property type="entry name" value="Homeodomain-like"/>
    <property type="match status" value="1"/>
</dbReference>
<name>A0A059FQ37_9PROT</name>
<organism evidence="5 6">
    <name type="scientific">Hyphomonas hirschiana VP5</name>
    <dbReference type="NCBI Taxonomy" id="1280951"/>
    <lineage>
        <taxon>Bacteria</taxon>
        <taxon>Pseudomonadati</taxon>
        <taxon>Pseudomonadota</taxon>
        <taxon>Alphaproteobacteria</taxon>
        <taxon>Hyphomonadales</taxon>
        <taxon>Hyphomonadaceae</taxon>
        <taxon>Hyphomonas</taxon>
    </lineage>
</organism>